<dbReference type="Proteomes" id="UP000053872">
    <property type="component" value="Unassembled WGS sequence"/>
</dbReference>
<dbReference type="InParanoid" id="R7VQT8"/>
<dbReference type="AlphaFoldDB" id="R7VQT8"/>
<dbReference type="STRING" id="8932.R7VQT8"/>
<proteinExistence type="predicted"/>
<protein>
    <submittedName>
        <fullName evidence="1">S100 calcium binding protein A10</fullName>
    </submittedName>
</protein>
<organism evidence="1 2">
    <name type="scientific">Columba livia</name>
    <name type="common">Rock dove</name>
    <dbReference type="NCBI Taxonomy" id="8932"/>
    <lineage>
        <taxon>Eukaryota</taxon>
        <taxon>Metazoa</taxon>
        <taxon>Chordata</taxon>
        <taxon>Craniata</taxon>
        <taxon>Vertebrata</taxon>
        <taxon>Euteleostomi</taxon>
        <taxon>Archelosauria</taxon>
        <taxon>Archosauria</taxon>
        <taxon>Dinosauria</taxon>
        <taxon>Saurischia</taxon>
        <taxon>Theropoda</taxon>
        <taxon>Coelurosauria</taxon>
        <taxon>Aves</taxon>
        <taxon>Neognathae</taxon>
        <taxon>Neoaves</taxon>
        <taxon>Columbimorphae</taxon>
        <taxon>Columbiformes</taxon>
        <taxon>Columbidae</taxon>
        <taxon>Columba</taxon>
    </lineage>
</organism>
<dbReference type="eggNOG" id="ENOG502S6TB">
    <property type="taxonomic scope" value="Eukaryota"/>
</dbReference>
<comment type="caution">
    <text evidence="1">The sequence shown here is derived from an EMBL/GenBank/DDBJ whole genome shotgun (WGS) entry which is preliminary data.</text>
</comment>
<evidence type="ECO:0000313" key="2">
    <source>
        <dbReference type="Proteomes" id="UP000053872"/>
    </source>
</evidence>
<gene>
    <name evidence="1" type="primary">S100A10</name>
    <name evidence="1" type="ORF">A306_00014770</name>
</gene>
<reference evidence="1 2" key="1">
    <citation type="journal article" date="2013" name="Science">
        <title>Genomic diversity and evolution of the head crest in the rock pigeon.</title>
        <authorList>
            <person name="Shapiro M.D."/>
            <person name="Kronenberg Z."/>
            <person name="Li C."/>
            <person name="Domyan E.T."/>
            <person name="Pan H."/>
            <person name="Campbell M."/>
            <person name="Tan H."/>
            <person name="Huff C.D."/>
            <person name="Hu H."/>
            <person name="Vickrey A.I."/>
            <person name="Nielsen S.C."/>
            <person name="Stringham S.A."/>
            <person name="Hu H."/>
            <person name="Willerslev E."/>
            <person name="Gilbert M.T."/>
            <person name="Yandell M."/>
            <person name="Zhang G."/>
            <person name="Wang J."/>
        </authorList>
    </citation>
    <scope>NUCLEOTIDE SEQUENCE [LARGE SCALE GENOMIC DNA]</scope>
    <source>
        <tissue evidence="1">Blood</tissue>
    </source>
</reference>
<dbReference type="EMBL" id="AKCR02000384">
    <property type="protein sequence ID" value="PKK17221.1"/>
    <property type="molecule type" value="Genomic_DNA"/>
</dbReference>
<name>R7VQT8_COLLI</name>
<dbReference type="InterPro" id="IPR011992">
    <property type="entry name" value="EF-hand-dom_pair"/>
</dbReference>
<evidence type="ECO:0000313" key="1">
    <source>
        <dbReference type="EMBL" id="PKK17221.1"/>
    </source>
</evidence>
<accession>R7VQT8</accession>
<dbReference type="FunCoup" id="R7VQT8">
    <property type="interactions" value="494"/>
</dbReference>
<sequence length="58" mass="6710">MGIPKNQRDPMALERILRDLEQGRDGRVTFQGFFSLLAGLTIACNDYFVLHMKQRGRK</sequence>
<dbReference type="Gene3D" id="1.10.238.10">
    <property type="entry name" value="EF-hand"/>
    <property type="match status" value="1"/>
</dbReference>
<dbReference type="SUPFAM" id="SSF47473">
    <property type="entry name" value="EF-hand"/>
    <property type="match status" value="1"/>
</dbReference>
<keyword evidence="2" id="KW-1185">Reference proteome</keyword>